<feature type="non-terminal residue" evidence="1">
    <location>
        <position position="1"/>
    </location>
</feature>
<proteinExistence type="predicted"/>
<reference evidence="1 2" key="1">
    <citation type="submission" date="2013-09" db="EMBL/GenBank/DDBJ databases">
        <title>Corchorus capsularis genome sequencing.</title>
        <authorList>
            <person name="Alam M."/>
            <person name="Haque M.S."/>
            <person name="Islam M.S."/>
            <person name="Emdad E.M."/>
            <person name="Islam M.M."/>
            <person name="Ahmed B."/>
            <person name="Halim A."/>
            <person name="Hossen Q.M.M."/>
            <person name="Hossain M.Z."/>
            <person name="Ahmed R."/>
            <person name="Khan M.M."/>
            <person name="Islam R."/>
            <person name="Rashid M.M."/>
            <person name="Khan S.A."/>
            <person name="Rahman M.S."/>
            <person name="Alam M."/>
        </authorList>
    </citation>
    <scope>NUCLEOTIDE SEQUENCE [LARGE SCALE GENOMIC DNA]</scope>
    <source>
        <strain evidence="2">cv. CVL-1</strain>
        <tissue evidence="1">Whole seedling</tissue>
    </source>
</reference>
<evidence type="ECO:0000313" key="2">
    <source>
        <dbReference type="Proteomes" id="UP000188268"/>
    </source>
</evidence>
<evidence type="ECO:0000313" key="1">
    <source>
        <dbReference type="EMBL" id="OMP04868.1"/>
    </source>
</evidence>
<protein>
    <submittedName>
        <fullName evidence="1">Uncharacterized protein</fullName>
    </submittedName>
</protein>
<comment type="caution">
    <text evidence="1">The sequence shown here is derived from an EMBL/GenBank/DDBJ whole genome shotgun (WGS) entry which is preliminary data.</text>
</comment>
<dbReference type="AlphaFoldDB" id="A0A1R3KCW6"/>
<organism evidence="1 2">
    <name type="scientific">Corchorus capsularis</name>
    <name type="common">Jute</name>
    <dbReference type="NCBI Taxonomy" id="210143"/>
    <lineage>
        <taxon>Eukaryota</taxon>
        <taxon>Viridiplantae</taxon>
        <taxon>Streptophyta</taxon>
        <taxon>Embryophyta</taxon>
        <taxon>Tracheophyta</taxon>
        <taxon>Spermatophyta</taxon>
        <taxon>Magnoliopsida</taxon>
        <taxon>eudicotyledons</taxon>
        <taxon>Gunneridae</taxon>
        <taxon>Pentapetalae</taxon>
        <taxon>rosids</taxon>
        <taxon>malvids</taxon>
        <taxon>Malvales</taxon>
        <taxon>Malvaceae</taxon>
        <taxon>Grewioideae</taxon>
        <taxon>Apeibeae</taxon>
        <taxon>Corchorus</taxon>
    </lineage>
</organism>
<keyword evidence="2" id="KW-1185">Reference proteome</keyword>
<dbReference type="EMBL" id="AWWV01005575">
    <property type="protein sequence ID" value="OMP04868.1"/>
    <property type="molecule type" value="Genomic_DNA"/>
</dbReference>
<gene>
    <name evidence="1" type="ORF">CCACVL1_02116</name>
</gene>
<accession>A0A1R3KCW6</accession>
<name>A0A1R3KCW6_COCAP</name>
<dbReference type="Proteomes" id="UP000188268">
    <property type="component" value="Unassembled WGS sequence"/>
</dbReference>
<sequence>FQEEMSIERATTPPHASSL</sequence>